<dbReference type="Gene3D" id="3.40.50.1820">
    <property type="entry name" value="alpha/beta hydrolase"/>
    <property type="match status" value="1"/>
</dbReference>
<dbReference type="EMBL" id="HBNS01058854">
    <property type="protein sequence ID" value="CAE4664366.1"/>
    <property type="molecule type" value="Transcribed_RNA"/>
</dbReference>
<reference evidence="5" key="1">
    <citation type="submission" date="2021-01" db="EMBL/GenBank/DDBJ databases">
        <authorList>
            <person name="Corre E."/>
            <person name="Pelletier E."/>
            <person name="Niang G."/>
            <person name="Scheremetjew M."/>
            <person name="Finn R."/>
            <person name="Kale V."/>
            <person name="Holt S."/>
            <person name="Cochrane G."/>
            <person name="Meng A."/>
            <person name="Brown T."/>
            <person name="Cohen L."/>
        </authorList>
    </citation>
    <scope>NUCLEOTIDE SEQUENCE</scope>
    <source>
        <strain evidence="5">GSO104</strain>
    </source>
</reference>
<evidence type="ECO:0000259" key="4">
    <source>
        <dbReference type="Pfam" id="PF20434"/>
    </source>
</evidence>
<protein>
    <recommendedName>
        <fullName evidence="4">BD-FAE-like domain-containing protein</fullName>
    </recommendedName>
</protein>
<dbReference type="Pfam" id="PF20434">
    <property type="entry name" value="BD-FAE"/>
    <property type="match status" value="1"/>
</dbReference>
<evidence type="ECO:0000313" key="5">
    <source>
        <dbReference type="EMBL" id="CAE4664366.1"/>
    </source>
</evidence>
<name>A0A7S4T4I2_9STRA</name>
<feature type="compositionally biased region" description="Basic and acidic residues" evidence="3">
    <location>
        <begin position="10"/>
        <end position="29"/>
    </location>
</feature>
<feature type="region of interest" description="Disordered" evidence="3">
    <location>
        <begin position="1"/>
        <end position="31"/>
    </location>
</feature>
<evidence type="ECO:0000256" key="1">
    <source>
        <dbReference type="ARBA" id="ARBA00022729"/>
    </source>
</evidence>
<dbReference type="GO" id="GO:0016787">
    <property type="term" value="F:hydrolase activity"/>
    <property type="evidence" value="ECO:0007669"/>
    <property type="project" value="UniProtKB-KW"/>
</dbReference>
<evidence type="ECO:0000256" key="2">
    <source>
        <dbReference type="ARBA" id="ARBA00022801"/>
    </source>
</evidence>
<dbReference type="PANTHER" id="PTHR43037">
    <property type="entry name" value="UNNAMED PRODUCT-RELATED"/>
    <property type="match status" value="1"/>
</dbReference>
<feature type="domain" description="BD-FAE-like" evidence="4">
    <location>
        <begin position="33"/>
        <end position="131"/>
    </location>
</feature>
<organism evidence="5">
    <name type="scientific">Ditylum brightwellii</name>
    <dbReference type="NCBI Taxonomy" id="49249"/>
    <lineage>
        <taxon>Eukaryota</taxon>
        <taxon>Sar</taxon>
        <taxon>Stramenopiles</taxon>
        <taxon>Ochrophyta</taxon>
        <taxon>Bacillariophyta</taxon>
        <taxon>Mediophyceae</taxon>
        <taxon>Lithodesmiophycidae</taxon>
        <taxon>Lithodesmiales</taxon>
        <taxon>Lithodesmiaceae</taxon>
        <taxon>Ditylum</taxon>
    </lineage>
</organism>
<keyword evidence="1" id="KW-0732">Signal</keyword>
<keyword evidence="2" id="KW-0378">Hydrolase</keyword>
<proteinExistence type="predicted"/>
<accession>A0A7S4T4I2</accession>
<dbReference type="AlphaFoldDB" id="A0A7S4T4I2"/>
<dbReference type="InterPro" id="IPR029058">
    <property type="entry name" value="AB_hydrolase_fold"/>
</dbReference>
<gene>
    <name evidence="5" type="ORF">DBRI00130_LOCUS42314</name>
</gene>
<dbReference type="PANTHER" id="PTHR43037:SF5">
    <property type="entry name" value="FERULOYL ESTERASE"/>
    <property type="match status" value="1"/>
</dbReference>
<dbReference type="SUPFAM" id="SSF53474">
    <property type="entry name" value="alpha/beta-Hydrolases"/>
    <property type="match status" value="1"/>
</dbReference>
<evidence type="ECO:0000256" key="3">
    <source>
        <dbReference type="SAM" id="MobiDB-lite"/>
    </source>
</evidence>
<dbReference type="InterPro" id="IPR049492">
    <property type="entry name" value="BD-FAE-like_dom"/>
</dbReference>
<sequence length="392" mass="44087">MTNDNNPVDNNEHWNDSNHNDDGLKKASENHTMSQKRPLLVALHTWSSTYKQTANGSQTAYARWCINVNWHFIHPNFRGPNWTYDACGSDAAIQDIHDAISYVKSHCSVDEDRVYGVGVSGGAHMGLLLAGKMPNVWAGLSVWAPIVDLSVWWAQRVNGVRGARRYATHIEKVVGGQPNIDNDFVCSGTTIETENMTRKNKKGIIENEQEEKEKLGEYSKERVMEECRRRSPITHLKNAINIVNIDINAGVHDGRTHGGAVPFTHALHAYNALMPSSEDQLGHDFINQFYETQSPSLAIISDDGSHLKSANKETKTKLSNPANDEMYGNKPIIFQRESNYVRVTVFRGGHEIIHNAALNWLAAQRRGRPAIWNPREICYRMDVKDCESQSGK</sequence>
<dbReference type="InterPro" id="IPR050955">
    <property type="entry name" value="Plant_Biomass_Hydrol_Est"/>
</dbReference>